<organism evidence="2 3">
    <name type="scientific">Moniliophthora roreri (strain MCA 2997)</name>
    <name type="common">Cocoa frosty pod rot fungus</name>
    <name type="synonym">Crinipellis roreri</name>
    <dbReference type="NCBI Taxonomy" id="1381753"/>
    <lineage>
        <taxon>Eukaryota</taxon>
        <taxon>Fungi</taxon>
        <taxon>Dikarya</taxon>
        <taxon>Basidiomycota</taxon>
        <taxon>Agaricomycotina</taxon>
        <taxon>Agaricomycetes</taxon>
        <taxon>Agaricomycetidae</taxon>
        <taxon>Agaricales</taxon>
        <taxon>Marasmiineae</taxon>
        <taxon>Marasmiaceae</taxon>
        <taxon>Moniliophthora</taxon>
    </lineage>
</organism>
<feature type="region of interest" description="Disordered" evidence="1">
    <location>
        <begin position="213"/>
        <end position="258"/>
    </location>
</feature>
<feature type="compositionally biased region" description="Polar residues" evidence="1">
    <location>
        <begin position="166"/>
        <end position="192"/>
    </location>
</feature>
<evidence type="ECO:0000313" key="3">
    <source>
        <dbReference type="Proteomes" id="UP000017559"/>
    </source>
</evidence>
<evidence type="ECO:0000256" key="1">
    <source>
        <dbReference type="SAM" id="MobiDB-lite"/>
    </source>
</evidence>
<gene>
    <name evidence="2" type="ORF">Moror_4164</name>
</gene>
<proteinExistence type="predicted"/>
<accession>V2XDZ2</accession>
<protein>
    <submittedName>
        <fullName evidence="2">Uncharacterized protein</fullName>
    </submittedName>
</protein>
<dbReference type="AlphaFoldDB" id="V2XDZ2"/>
<dbReference type="EMBL" id="AWSO01000420">
    <property type="protein sequence ID" value="ESK90700.1"/>
    <property type="molecule type" value="Genomic_DNA"/>
</dbReference>
<feature type="compositionally biased region" description="Basic and acidic residues" evidence="1">
    <location>
        <begin position="238"/>
        <end position="258"/>
    </location>
</feature>
<keyword evidence="3" id="KW-1185">Reference proteome</keyword>
<dbReference type="KEGG" id="mrr:Moror_4164"/>
<sequence length="273" mass="31425">MKRSIKPGVKSGLMLTEVSPVFSLRNLHLEPGERRLEFSTMMRYLQVWTVYRGMQQVGRLRKPLARRCTCSTYRCFMTFARFNLELLPRLEEDRTFRDYAIPTMPARLRILQSCPSSTAFVTMGCTGALENTYIVNCDEYQHPIILPAFLVQMTGRAHEEPHMPLQGSSRRMEYSQTSMTAASTLPTRTGPEQTLRRNAQVKRLTWRGFDVAEKSRKGRTRSSDDVTEEDIGTKRKQRDQEAPARDERPEGEKETSVVIGLHEDIWTCFPLPG</sequence>
<dbReference type="HOGENOM" id="CLU_1019716_0_0_1"/>
<reference evidence="2 3" key="1">
    <citation type="journal article" date="2014" name="BMC Genomics">
        <title>Genome and secretome analysis of the hemibiotrophic fungal pathogen, Moniliophthora roreri, which causes frosty pod rot disease of cacao: mechanisms of the biotrophic and necrotrophic phases.</title>
        <authorList>
            <person name="Meinhardt L.W."/>
            <person name="Costa G.G.L."/>
            <person name="Thomazella D.P.T."/>
            <person name="Teixeira P.J.P.L."/>
            <person name="Carazzolle M.F."/>
            <person name="Schuster S.C."/>
            <person name="Carlson J.E."/>
            <person name="Guiltinan M.J."/>
            <person name="Mieczkowski P."/>
            <person name="Farmer A."/>
            <person name="Ramaraj T."/>
            <person name="Crozier J."/>
            <person name="Davis R.E."/>
            <person name="Shao J."/>
            <person name="Melnick R.L."/>
            <person name="Pereira G.A.G."/>
            <person name="Bailey B.A."/>
        </authorList>
    </citation>
    <scope>NUCLEOTIDE SEQUENCE [LARGE SCALE GENOMIC DNA]</scope>
    <source>
        <strain evidence="2 3">MCA 2997</strain>
    </source>
</reference>
<dbReference type="Proteomes" id="UP000017559">
    <property type="component" value="Unassembled WGS sequence"/>
</dbReference>
<comment type="caution">
    <text evidence="2">The sequence shown here is derived from an EMBL/GenBank/DDBJ whole genome shotgun (WGS) entry which is preliminary data.</text>
</comment>
<feature type="region of interest" description="Disordered" evidence="1">
    <location>
        <begin position="160"/>
        <end position="199"/>
    </location>
</feature>
<evidence type="ECO:0000313" key="2">
    <source>
        <dbReference type="EMBL" id="ESK90700.1"/>
    </source>
</evidence>
<name>V2XDZ2_MONRO</name>